<dbReference type="InterPro" id="IPR003409">
    <property type="entry name" value="MORN"/>
</dbReference>
<dbReference type="GeneID" id="93825287"/>
<dbReference type="InterPro" id="IPR014590">
    <property type="entry name" value="UCP034300_MORN_rpt-cont"/>
</dbReference>
<dbReference type="GO" id="GO:0005829">
    <property type="term" value="C:cytosol"/>
    <property type="evidence" value="ECO:0007669"/>
    <property type="project" value="TreeGrafter"/>
</dbReference>
<dbReference type="Proteomes" id="UP000483839">
    <property type="component" value="Unassembled WGS sequence"/>
</dbReference>
<evidence type="ECO:0000313" key="1">
    <source>
        <dbReference type="EMBL" id="MTD01849.1"/>
    </source>
</evidence>
<dbReference type="SUPFAM" id="SSF82185">
    <property type="entry name" value="Histone H3 K4-specific methyltransferase SET7/9 N-terminal domain"/>
    <property type="match status" value="1"/>
</dbReference>
<accession>A0A6L6G9M1</accession>
<dbReference type="AlphaFoldDB" id="A0A6L6G9M1"/>
<dbReference type="EMBL" id="WLXI01000043">
    <property type="protein sequence ID" value="MTD01849.1"/>
    <property type="molecule type" value="Genomic_DNA"/>
</dbReference>
<protein>
    <submittedName>
        <fullName evidence="1">Uncharacterized protein</fullName>
    </submittedName>
</protein>
<dbReference type="RefSeq" id="WP_012657627.1">
    <property type="nucleotide sequence ID" value="NZ_BAABQA010000007.1"/>
</dbReference>
<evidence type="ECO:0000313" key="2">
    <source>
        <dbReference type="Proteomes" id="UP000483839"/>
    </source>
</evidence>
<dbReference type="OMA" id="GWKYEGD"/>
<sequence length="137" mass="15407">MREQLQTLKTFFKNSNITRSKVEVISAIFLVICGLTVLTAERKSKQVLTYNHGQIKYSGYVVNNRMNGEGQLTFENGDSYQGHFTNGQFDGKGTFKASNGWSYRGDFKKGQADGKGVLKAKNNKVYKGTFKQGIFQK</sequence>
<dbReference type="Pfam" id="PF02493">
    <property type="entry name" value="MORN"/>
    <property type="match status" value="3"/>
</dbReference>
<dbReference type="SMART" id="SM00698">
    <property type="entry name" value="MORN"/>
    <property type="match status" value="3"/>
</dbReference>
<dbReference type="PANTHER" id="PTHR43215:SF14">
    <property type="entry name" value="RADIAL SPOKE HEAD 1 HOMOLOG"/>
    <property type="match status" value="1"/>
</dbReference>
<reference evidence="1 2" key="1">
    <citation type="submission" date="2019-11" db="EMBL/GenBank/DDBJ databases">
        <title>Streptococcus uberis isolated from clinical mastitis cases on a southeastern Queensland dairy.</title>
        <authorList>
            <person name="Workentine M.L."/>
            <person name="Price R."/>
            <person name="Olchowy T."/>
        </authorList>
    </citation>
    <scope>NUCLEOTIDE SEQUENCE [LARGE SCALE GENOMIC DNA]</scope>
    <source>
        <strain evidence="1 2">OLC4459-A17</strain>
    </source>
</reference>
<dbReference type="PIRSF" id="PIRSF034300">
    <property type="entry name" value="UCP034300"/>
    <property type="match status" value="1"/>
</dbReference>
<comment type="caution">
    <text evidence="1">The sequence shown here is derived from an EMBL/GenBank/DDBJ whole genome shotgun (WGS) entry which is preliminary data.</text>
</comment>
<proteinExistence type="predicted"/>
<organism evidence="1 2">
    <name type="scientific">Streptococcus uberis</name>
    <dbReference type="NCBI Taxonomy" id="1349"/>
    <lineage>
        <taxon>Bacteria</taxon>
        <taxon>Bacillati</taxon>
        <taxon>Bacillota</taxon>
        <taxon>Bacilli</taxon>
        <taxon>Lactobacillales</taxon>
        <taxon>Streptococcaceae</taxon>
        <taxon>Streptococcus</taxon>
    </lineage>
</organism>
<dbReference type="Gene3D" id="2.20.110.10">
    <property type="entry name" value="Histone H3 K4-specific methyltransferase SET7/9 N-terminal domain"/>
    <property type="match status" value="2"/>
</dbReference>
<gene>
    <name evidence="1" type="ORF">GKS16_06155</name>
</gene>
<name>A0A6L6G9M1_STRUB</name>
<dbReference type="PANTHER" id="PTHR43215">
    <property type="entry name" value="RADIAL SPOKE HEAD 1 HOMOLOG"/>
    <property type="match status" value="1"/>
</dbReference>